<proteinExistence type="predicted"/>
<keyword evidence="1" id="KW-1133">Transmembrane helix</keyword>
<keyword evidence="1" id="KW-0472">Membrane</keyword>
<sequence length="188" mass="22056">MSITDLVNYFTIAGALATIVATMIAFIAFINWRKQQEYSLQLSLLFDLEDKFTIYIAQCMEDFNTFWQANKCIRDNKDQDERVVDDTIKKYFRERLDKEKTAKAHFEVVVALLRAARMIEEIKCNHSSVINNVDILQKKYLNQSDIDDSLEQYVKEMLEVKEAFIDMLTGERNKLGEISLKRALCFWV</sequence>
<dbReference type="AlphaFoldDB" id="A0AAP4FYD1"/>
<evidence type="ECO:0000313" key="3">
    <source>
        <dbReference type="Proteomes" id="UP001223214"/>
    </source>
</evidence>
<dbReference type="Proteomes" id="UP001223214">
    <property type="component" value="Unassembled WGS sequence"/>
</dbReference>
<keyword evidence="1" id="KW-0812">Transmembrane</keyword>
<feature type="transmembrane region" description="Helical" evidence="1">
    <location>
        <begin position="6"/>
        <end position="30"/>
    </location>
</feature>
<name>A0AAP4FYD1_9ENTR</name>
<keyword evidence="3" id="KW-1185">Reference proteome</keyword>
<evidence type="ECO:0000313" key="2">
    <source>
        <dbReference type="EMBL" id="MDK9365943.1"/>
    </source>
</evidence>
<comment type="caution">
    <text evidence="2">The sequence shown here is derived from an EMBL/GenBank/DDBJ whole genome shotgun (WGS) entry which is preliminary data.</text>
</comment>
<dbReference type="RefSeq" id="WP_086529297.1">
    <property type="nucleotide sequence ID" value="NZ_JASSOM010000088.1"/>
</dbReference>
<organism evidence="2 3">
    <name type="scientific">Lelliottia wanjuensis</name>
    <dbReference type="NCBI Taxonomy" id="3050585"/>
    <lineage>
        <taxon>Bacteria</taxon>
        <taxon>Pseudomonadati</taxon>
        <taxon>Pseudomonadota</taxon>
        <taxon>Gammaproteobacteria</taxon>
        <taxon>Enterobacterales</taxon>
        <taxon>Enterobacteriaceae</taxon>
        <taxon>Lelliottia</taxon>
    </lineage>
</organism>
<reference evidence="2 3" key="1">
    <citation type="submission" date="2023-06" db="EMBL/GenBank/DDBJ databases">
        <title>Identification and characterization of antibiotic-resistant Gram-negative bacteria.</title>
        <authorList>
            <person name="Cho G.-S."/>
            <person name="Lee J."/>
            <person name="Tai E."/>
            <person name="Jeong S."/>
            <person name="Kim I."/>
            <person name="Kim B.-E."/>
            <person name="Jeong M.-I."/>
            <person name="Oh K.-K."/>
            <person name="Franz C.M.A.P."/>
        </authorList>
    </citation>
    <scope>NUCLEOTIDE SEQUENCE [LARGE SCALE GENOMIC DNA]</scope>
    <source>
        <strain evidence="2 3">V106_12</strain>
    </source>
</reference>
<evidence type="ECO:0000256" key="1">
    <source>
        <dbReference type="SAM" id="Phobius"/>
    </source>
</evidence>
<accession>A0AAP4FYD1</accession>
<dbReference type="EMBL" id="JASSOM010000088">
    <property type="protein sequence ID" value="MDK9365943.1"/>
    <property type="molecule type" value="Genomic_DNA"/>
</dbReference>
<protein>
    <submittedName>
        <fullName evidence="2">Uncharacterized protein</fullName>
    </submittedName>
</protein>
<gene>
    <name evidence="2" type="ORF">QQF32_22365</name>
</gene>